<dbReference type="SMART" id="SM00046">
    <property type="entry name" value="DAGKc"/>
    <property type="match status" value="1"/>
</dbReference>
<evidence type="ECO:0000256" key="2">
    <source>
        <dbReference type="ARBA" id="ARBA00005983"/>
    </source>
</evidence>
<keyword evidence="5 11" id="KW-0418">Kinase</keyword>
<sequence>MRPHFYAIINQHAGNYRGREIWHKIQDYIIGLDIRLSVLISSYPGAPRDYAYDLASDLPDKKSNIVILAFGGDGTLHEVLNGLLDAKRKHPLPLAYIAAGSGNDFARGAKLESARHWKKNLQELLKVDHSNNLNIGVYQLNKNPKKHYFMNSFGIGFDGAVVNASNKSKFKKRFNYVGFGAVSYLISAIAMVFQAKSYSAEFEGNNLQKKFPNAFLMTVTNHPYFGGGIKIAPDEKIEMHDLKLVVFQKNNLIQLIGNLLTIVFGSFQYKMKSVYNKTLKDDFSLNVDSKQLAQIDGQVLNEDSFKLNFSRTTYPFWIPTKSEK</sequence>
<evidence type="ECO:0000256" key="7">
    <source>
        <dbReference type="ARBA" id="ARBA00023209"/>
    </source>
</evidence>
<accession>A0A6N4A3Z4</accession>
<evidence type="ECO:0000256" key="5">
    <source>
        <dbReference type="ARBA" id="ARBA00022777"/>
    </source>
</evidence>
<evidence type="ECO:0000313" key="13">
    <source>
        <dbReference type="Proteomes" id="UP000181728"/>
    </source>
</evidence>
<dbReference type="InterPro" id="IPR017438">
    <property type="entry name" value="ATP-NAD_kinase_N"/>
</dbReference>
<dbReference type="EMBL" id="WERV01000007">
    <property type="protein sequence ID" value="MDV7715749.1"/>
    <property type="molecule type" value="Genomic_DNA"/>
</dbReference>
<dbReference type="GO" id="GO:0016301">
    <property type="term" value="F:kinase activity"/>
    <property type="evidence" value="ECO:0007669"/>
    <property type="project" value="UniProtKB-KW"/>
</dbReference>
<keyword evidence="9" id="KW-0812">Transmembrane</keyword>
<dbReference type="Proteomes" id="UP001281024">
    <property type="component" value="Unassembled WGS sequence"/>
</dbReference>
<dbReference type="Gene3D" id="3.40.50.10330">
    <property type="entry name" value="Probable inorganic polyphosphate/atp-NAD kinase, domain 1"/>
    <property type="match status" value="1"/>
</dbReference>
<feature type="transmembrane region" description="Helical" evidence="9">
    <location>
        <begin position="252"/>
        <end position="269"/>
    </location>
</feature>
<organism evidence="12 13">
    <name type="scientific">Oenococcus oeni</name>
    <name type="common">Leuconostoc oenos</name>
    <dbReference type="NCBI Taxonomy" id="1247"/>
    <lineage>
        <taxon>Bacteria</taxon>
        <taxon>Bacillati</taxon>
        <taxon>Bacillota</taxon>
        <taxon>Bacilli</taxon>
        <taxon>Lactobacillales</taxon>
        <taxon>Lactobacillaceae</taxon>
        <taxon>Oenococcus</taxon>
    </lineage>
</organism>
<dbReference type="PANTHER" id="PTHR12358:SF54">
    <property type="entry name" value="SPHINGOSINE KINASE RELATED PROTEIN"/>
    <property type="match status" value="1"/>
</dbReference>
<dbReference type="RefSeq" id="WP_032818624.1">
    <property type="nucleotide sequence ID" value="NZ_MLLI01000076.1"/>
</dbReference>
<keyword evidence="9" id="KW-1133">Transmembrane helix</keyword>
<dbReference type="InterPro" id="IPR001206">
    <property type="entry name" value="Diacylglycerol_kinase_cat_dom"/>
</dbReference>
<gene>
    <name evidence="12" type="ORF">ATX59_03305</name>
    <name evidence="11" type="ORF">GA838_08395</name>
</gene>
<dbReference type="SUPFAM" id="SSF111331">
    <property type="entry name" value="NAD kinase/diacylglycerol kinase-like"/>
    <property type="match status" value="1"/>
</dbReference>
<dbReference type="GO" id="GO:0005524">
    <property type="term" value="F:ATP binding"/>
    <property type="evidence" value="ECO:0007669"/>
    <property type="project" value="UniProtKB-KW"/>
</dbReference>
<dbReference type="InterPro" id="IPR045540">
    <property type="entry name" value="YegS/DAGK_C"/>
</dbReference>
<evidence type="ECO:0000313" key="11">
    <source>
        <dbReference type="EMBL" id="MDV7715749.1"/>
    </source>
</evidence>
<evidence type="ECO:0000256" key="9">
    <source>
        <dbReference type="SAM" id="Phobius"/>
    </source>
</evidence>
<keyword evidence="7" id="KW-0443">Lipid metabolism</keyword>
<dbReference type="Pfam" id="PF19279">
    <property type="entry name" value="YegS_C"/>
    <property type="match status" value="1"/>
</dbReference>
<dbReference type="GO" id="GO:0008654">
    <property type="term" value="P:phospholipid biosynthetic process"/>
    <property type="evidence" value="ECO:0007669"/>
    <property type="project" value="UniProtKB-KW"/>
</dbReference>
<comment type="caution">
    <text evidence="12">The sequence shown here is derived from an EMBL/GenBank/DDBJ whole genome shotgun (WGS) entry which is preliminary data.</text>
</comment>
<evidence type="ECO:0000256" key="3">
    <source>
        <dbReference type="ARBA" id="ARBA00022679"/>
    </source>
</evidence>
<keyword evidence="4" id="KW-0547">Nucleotide-binding</keyword>
<dbReference type="EMBL" id="MLOK01000029">
    <property type="protein sequence ID" value="OIM21616.1"/>
    <property type="molecule type" value="Genomic_DNA"/>
</dbReference>
<keyword evidence="3" id="KW-0808">Transferase</keyword>
<keyword evidence="7" id="KW-0594">Phospholipid biosynthesis</keyword>
<reference evidence="12 13" key="1">
    <citation type="journal article" date="2016" name="BMC Genomics">
        <title>Consensus pan-genome assembly of the specialised wine bacterium Oenococcus oeni.</title>
        <authorList>
            <person name="Sternes P.R."/>
            <person name="Borneman A.R."/>
        </authorList>
    </citation>
    <scope>NUCLEOTIDE SEQUENCE [LARGE SCALE GENOMIC DNA]</scope>
    <source>
        <strain evidence="12 13">AWRIB661</strain>
    </source>
</reference>
<dbReference type="Pfam" id="PF00781">
    <property type="entry name" value="DAGK_cat"/>
    <property type="match status" value="1"/>
</dbReference>
<dbReference type="Proteomes" id="UP000181728">
    <property type="component" value="Unassembled WGS sequence"/>
</dbReference>
<feature type="domain" description="DAGKc" evidence="10">
    <location>
        <begin position="1"/>
        <end position="144"/>
    </location>
</feature>
<comment type="similarity">
    <text evidence="2">Belongs to the diacylglycerol/lipid kinase family.</text>
</comment>
<keyword evidence="6" id="KW-0067">ATP-binding</keyword>
<dbReference type="NCBIfam" id="TIGR00147">
    <property type="entry name" value="YegS/Rv2252/BmrU family lipid kinase"/>
    <property type="match status" value="1"/>
</dbReference>
<dbReference type="AlphaFoldDB" id="A0A6N4A3Z4"/>
<name>A0A6N4A3Z4_OENOE</name>
<evidence type="ECO:0000256" key="1">
    <source>
        <dbReference type="ARBA" id="ARBA00001946"/>
    </source>
</evidence>
<comment type="cofactor">
    <cofactor evidence="1">
        <name>Mg(2+)</name>
        <dbReference type="ChEBI" id="CHEBI:18420"/>
    </cofactor>
</comment>
<feature type="transmembrane region" description="Helical" evidence="9">
    <location>
        <begin position="174"/>
        <end position="193"/>
    </location>
</feature>
<dbReference type="InterPro" id="IPR050187">
    <property type="entry name" value="Lipid_Phosphate_FormReg"/>
</dbReference>
<keyword evidence="9" id="KW-0472">Membrane</keyword>
<dbReference type="Gene3D" id="2.60.200.40">
    <property type="match status" value="1"/>
</dbReference>
<keyword evidence="8" id="KW-1208">Phospholipid metabolism</keyword>
<dbReference type="InterPro" id="IPR016064">
    <property type="entry name" value="NAD/diacylglycerol_kinase_sf"/>
</dbReference>
<reference evidence="11" key="2">
    <citation type="submission" date="2019-10" db="EMBL/GenBank/DDBJ databases">
        <title>Malate fermentation in French cider.</title>
        <authorList>
            <person name="Cousin F.J."/>
            <person name="Medina Fernandez S."/>
            <person name="Misery B."/>
            <person name="Laplace J.-M."/>
            <person name="Cretenet M."/>
        </authorList>
    </citation>
    <scope>NUCLEOTIDE SEQUENCE</scope>
    <source>
        <strain evidence="11">UCMA15129</strain>
    </source>
</reference>
<evidence type="ECO:0000313" key="12">
    <source>
        <dbReference type="EMBL" id="OIM21616.1"/>
    </source>
</evidence>
<dbReference type="InterPro" id="IPR005218">
    <property type="entry name" value="Diacylglycerol/lipid_kinase"/>
</dbReference>
<protein>
    <submittedName>
        <fullName evidence="12">Transcriptional regulator</fullName>
    </submittedName>
    <submittedName>
        <fullName evidence="11">YegS/Rv2252/BmrU family lipid kinase</fullName>
    </submittedName>
</protein>
<dbReference type="PANTHER" id="PTHR12358">
    <property type="entry name" value="SPHINGOSINE KINASE"/>
    <property type="match status" value="1"/>
</dbReference>
<dbReference type="PROSITE" id="PS50146">
    <property type="entry name" value="DAGK"/>
    <property type="match status" value="1"/>
</dbReference>
<evidence type="ECO:0000256" key="8">
    <source>
        <dbReference type="ARBA" id="ARBA00023264"/>
    </source>
</evidence>
<evidence type="ECO:0000259" key="10">
    <source>
        <dbReference type="PROSITE" id="PS50146"/>
    </source>
</evidence>
<proteinExistence type="inferred from homology"/>
<evidence type="ECO:0000256" key="6">
    <source>
        <dbReference type="ARBA" id="ARBA00022840"/>
    </source>
</evidence>
<keyword evidence="7" id="KW-0444">Lipid biosynthesis</keyword>
<evidence type="ECO:0000256" key="4">
    <source>
        <dbReference type="ARBA" id="ARBA00022741"/>
    </source>
</evidence>